<dbReference type="NCBIfam" id="TIGR02436">
    <property type="entry name" value="four helix bundle protein"/>
    <property type="match status" value="1"/>
</dbReference>
<evidence type="ECO:0000313" key="1">
    <source>
        <dbReference type="EMBL" id="GAA4426070.1"/>
    </source>
</evidence>
<dbReference type="PANTHER" id="PTHR38471:SF2">
    <property type="entry name" value="FOUR HELIX BUNDLE PROTEIN"/>
    <property type="match status" value="1"/>
</dbReference>
<sequence length="124" mass="14105">MINGKENLLYEKAYAFAVNVVEAHQYLGQEKREYILAGQLLRSGTSIGASVVEANSAVSEEAFLEKLALAYQECQETKDWLDLLKDTRFIEEEQYRSLYGEAEELCQLLSSSIRSREDILMDNA</sequence>
<dbReference type="PIRSF" id="PIRSF035652">
    <property type="entry name" value="CHP02436"/>
    <property type="match status" value="1"/>
</dbReference>
<protein>
    <submittedName>
        <fullName evidence="1">Four helix bundle protein</fullName>
    </submittedName>
</protein>
<name>A0ABP8LAP0_9BACT</name>
<reference evidence="2" key="1">
    <citation type="journal article" date="2019" name="Int. J. Syst. Evol. Microbiol.">
        <title>The Global Catalogue of Microorganisms (GCM) 10K type strain sequencing project: providing services to taxonomists for standard genome sequencing and annotation.</title>
        <authorList>
            <consortium name="The Broad Institute Genomics Platform"/>
            <consortium name="The Broad Institute Genome Sequencing Center for Infectious Disease"/>
            <person name="Wu L."/>
            <person name="Ma J."/>
        </authorList>
    </citation>
    <scope>NUCLEOTIDE SEQUENCE [LARGE SCALE GENOMIC DNA]</scope>
    <source>
        <strain evidence="2">JCM 17926</strain>
    </source>
</reference>
<proteinExistence type="predicted"/>
<dbReference type="Proteomes" id="UP001500552">
    <property type="component" value="Unassembled WGS sequence"/>
</dbReference>
<dbReference type="SUPFAM" id="SSF158446">
    <property type="entry name" value="IVS-encoded protein-like"/>
    <property type="match status" value="1"/>
</dbReference>
<gene>
    <name evidence="1" type="ORF">GCM10023188_07720</name>
</gene>
<dbReference type="EMBL" id="BAABHC010000003">
    <property type="protein sequence ID" value="GAA4426070.1"/>
    <property type="molecule type" value="Genomic_DNA"/>
</dbReference>
<comment type="caution">
    <text evidence="1">The sequence shown here is derived from an EMBL/GenBank/DDBJ whole genome shotgun (WGS) entry which is preliminary data.</text>
</comment>
<keyword evidence="2" id="KW-1185">Reference proteome</keyword>
<dbReference type="PANTHER" id="PTHR38471">
    <property type="entry name" value="FOUR HELIX BUNDLE PROTEIN"/>
    <property type="match status" value="1"/>
</dbReference>
<dbReference type="InterPro" id="IPR012657">
    <property type="entry name" value="23S_rRNA-intervening_sequence"/>
</dbReference>
<dbReference type="Pfam" id="PF05635">
    <property type="entry name" value="23S_rRNA_IVP"/>
    <property type="match status" value="1"/>
</dbReference>
<dbReference type="Gene3D" id="1.20.1440.60">
    <property type="entry name" value="23S rRNA-intervening sequence"/>
    <property type="match status" value="1"/>
</dbReference>
<organism evidence="1 2">
    <name type="scientific">Pontibacter saemangeumensis</name>
    <dbReference type="NCBI Taxonomy" id="1084525"/>
    <lineage>
        <taxon>Bacteria</taxon>
        <taxon>Pseudomonadati</taxon>
        <taxon>Bacteroidota</taxon>
        <taxon>Cytophagia</taxon>
        <taxon>Cytophagales</taxon>
        <taxon>Hymenobacteraceae</taxon>
        <taxon>Pontibacter</taxon>
    </lineage>
</organism>
<evidence type="ECO:0000313" key="2">
    <source>
        <dbReference type="Proteomes" id="UP001500552"/>
    </source>
</evidence>
<dbReference type="InterPro" id="IPR036583">
    <property type="entry name" value="23S_rRNA_IVS_sf"/>
</dbReference>
<dbReference type="RefSeq" id="WP_345156921.1">
    <property type="nucleotide sequence ID" value="NZ_BAABHC010000003.1"/>
</dbReference>
<accession>A0ABP8LAP0</accession>